<name>A0A1G6GDE4_9ACTN</name>
<dbReference type="EMBL" id="FMYF01000001">
    <property type="protein sequence ID" value="SDB80011.1"/>
    <property type="molecule type" value="Genomic_DNA"/>
</dbReference>
<evidence type="ECO:0000256" key="2">
    <source>
        <dbReference type="ARBA" id="ARBA00008193"/>
    </source>
</evidence>
<reference evidence="9 10" key="1">
    <citation type="submission" date="2016-06" db="EMBL/GenBank/DDBJ databases">
        <authorList>
            <person name="Olsen C.W."/>
            <person name="Carey S."/>
            <person name="Hinshaw L."/>
            <person name="Karasin A.I."/>
        </authorList>
    </citation>
    <scope>NUCLEOTIDE SEQUENCE [LARGE SCALE GENOMIC DNA]</scope>
    <source>
        <strain evidence="9 10">LZ-22</strain>
    </source>
</reference>
<dbReference type="STRING" id="1577474.GA0111570_101285"/>
<feature type="transmembrane region" description="Helical" evidence="7">
    <location>
        <begin position="119"/>
        <end position="139"/>
    </location>
</feature>
<protein>
    <submittedName>
        <fullName evidence="9">Uncharacterized membrane protein YeiH</fullName>
    </submittedName>
</protein>
<feature type="transmembrane region" description="Helical" evidence="7">
    <location>
        <begin position="12"/>
        <end position="29"/>
    </location>
</feature>
<feature type="transmembrane region" description="Helical" evidence="7">
    <location>
        <begin position="69"/>
        <end position="87"/>
    </location>
</feature>
<feature type="domain" description="Glycine transporter" evidence="8">
    <location>
        <begin position="12"/>
        <end position="85"/>
    </location>
</feature>
<evidence type="ECO:0000256" key="3">
    <source>
        <dbReference type="ARBA" id="ARBA00022475"/>
    </source>
</evidence>
<evidence type="ECO:0000313" key="9">
    <source>
        <dbReference type="EMBL" id="SDB80011.1"/>
    </source>
</evidence>
<evidence type="ECO:0000256" key="1">
    <source>
        <dbReference type="ARBA" id="ARBA00004651"/>
    </source>
</evidence>
<keyword evidence="4 7" id="KW-0812">Transmembrane</keyword>
<keyword evidence="3" id="KW-1003">Cell membrane</keyword>
<dbReference type="AlphaFoldDB" id="A0A1G6GDE4"/>
<gene>
    <name evidence="9" type="ORF">GA0111570_101285</name>
</gene>
<dbReference type="Proteomes" id="UP000199086">
    <property type="component" value="Unassembled WGS sequence"/>
</dbReference>
<comment type="subcellular location">
    <subcellularLocation>
        <location evidence="1">Cell membrane</location>
        <topology evidence="1">Multi-pass membrane protein</topology>
    </subcellularLocation>
</comment>
<dbReference type="InterPro" id="IPR005115">
    <property type="entry name" value="Gly_transporter"/>
</dbReference>
<organism evidence="9 10">
    <name type="scientific">Raineyella antarctica</name>
    <dbReference type="NCBI Taxonomy" id="1577474"/>
    <lineage>
        <taxon>Bacteria</taxon>
        <taxon>Bacillati</taxon>
        <taxon>Actinomycetota</taxon>
        <taxon>Actinomycetes</taxon>
        <taxon>Propionibacteriales</taxon>
        <taxon>Propionibacteriaceae</taxon>
        <taxon>Raineyella</taxon>
    </lineage>
</organism>
<dbReference type="GO" id="GO:0005886">
    <property type="term" value="C:plasma membrane"/>
    <property type="evidence" value="ECO:0007669"/>
    <property type="project" value="UniProtKB-SubCell"/>
</dbReference>
<keyword evidence="6 7" id="KW-0472">Membrane</keyword>
<feature type="transmembrane region" description="Helical" evidence="7">
    <location>
        <begin position="176"/>
        <end position="195"/>
    </location>
</feature>
<evidence type="ECO:0000256" key="4">
    <source>
        <dbReference type="ARBA" id="ARBA00022692"/>
    </source>
</evidence>
<evidence type="ECO:0000256" key="7">
    <source>
        <dbReference type="SAM" id="Phobius"/>
    </source>
</evidence>
<feature type="domain" description="Glycine transporter" evidence="8">
    <location>
        <begin position="98"/>
        <end position="172"/>
    </location>
</feature>
<evidence type="ECO:0000259" key="8">
    <source>
        <dbReference type="Pfam" id="PF03458"/>
    </source>
</evidence>
<accession>A0A1G6GDE4</accession>
<feature type="transmembrane region" description="Helical" evidence="7">
    <location>
        <begin position="36"/>
        <end position="57"/>
    </location>
</feature>
<dbReference type="OrthoDB" id="9791874at2"/>
<dbReference type="Pfam" id="PF03458">
    <property type="entry name" value="Gly_transporter"/>
    <property type="match status" value="2"/>
</dbReference>
<comment type="similarity">
    <text evidence="2">Belongs to the UPF0126 family.</text>
</comment>
<feature type="transmembrane region" description="Helical" evidence="7">
    <location>
        <begin position="151"/>
        <end position="170"/>
    </location>
</feature>
<dbReference type="PANTHER" id="PTHR30506:SF3">
    <property type="entry name" value="UPF0126 INNER MEMBRANE PROTEIN YADS-RELATED"/>
    <property type="match status" value="1"/>
</dbReference>
<evidence type="ECO:0000256" key="6">
    <source>
        <dbReference type="ARBA" id="ARBA00023136"/>
    </source>
</evidence>
<keyword evidence="5 7" id="KW-1133">Transmembrane helix</keyword>
<proteinExistence type="inferred from homology"/>
<sequence>MNDVTPDTLFRTVDLIGVVANSLLGGAVARGRGYDMIGFLFLAISSALGGGIMRDVMLSIGFPVALTDPFYLTGAIAGAVIAYFIVLDDKFSRVLLSVADVLALGCWSATGASKALAAGLGWVPAIFIGVLTAVGGGVLRDVMTNQEPSVFGGQPVYATLSIFSSIAMVVLQSNGLYAWGMGLAIALAGVLGLLARWQNWQLPGAATLVLPRPSLSGRRRPAWLRRRRADEDED</sequence>
<feature type="transmembrane region" description="Helical" evidence="7">
    <location>
        <begin position="94"/>
        <end position="113"/>
    </location>
</feature>
<dbReference type="PANTHER" id="PTHR30506">
    <property type="entry name" value="INNER MEMBRANE PROTEIN"/>
    <property type="match status" value="1"/>
</dbReference>
<evidence type="ECO:0000313" key="10">
    <source>
        <dbReference type="Proteomes" id="UP000199086"/>
    </source>
</evidence>
<dbReference type="RefSeq" id="WP_092605607.1">
    <property type="nucleotide sequence ID" value="NZ_FMYF01000001.1"/>
</dbReference>
<evidence type="ECO:0000256" key="5">
    <source>
        <dbReference type="ARBA" id="ARBA00022989"/>
    </source>
</evidence>
<keyword evidence="10" id="KW-1185">Reference proteome</keyword>